<dbReference type="Proteomes" id="UP000007752">
    <property type="component" value="Chromosome 8"/>
</dbReference>
<reference evidence="1" key="2">
    <citation type="submission" date="2008-12" db="EMBL/GenBank/DDBJ databases">
        <title>Improved gene annotation of the rice (Oryza sativa) genomes.</title>
        <authorList>
            <person name="Wang J."/>
            <person name="Li R."/>
            <person name="Fan W."/>
            <person name="Huang Q."/>
            <person name="Zhang J."/>
            <person name="Zhou Y."/>
            <person name="Hu Y."/>
            <person name="Zi S."/>
            <person name="Li J."/>
            <person name="Ni P."/>
            <person name="Zheng H."/>
            <person name="Zhang Y."/>
            <person name="Zhao M."/>
            <person name="Hao Q."/>
            <person name="McDermott J."/>
            <person name="Samudrala R."/>
            <person name="Kristiansen K."/>
            <person name="Wong G.K.-S."/>
        </authorList>
    </citation>
    <scope>NUCLEOTIDE SEQUENCE</scope>
</reference>
<dbReference type="Gramene" id="Os08t0285301-01">
    <property type="protein sequence ID" value="Os08t0285301-01"/>
    <property type="gene ID" value="Os08g0285301"/>
</dbReference>
<sequence length="157" mass="17187">MLLIPSYSPRTTIVKNSLRNIGLRPLAWRLGGKTLAATAPPLPSPVLRCRWNSSPAKPGDALGWRRQGHPHRLHLAPARAWRRWRRDGEVAATARSWRRGRRGHSAVVGLSTVTTARRWGSPRLRRWATASPDPVAPLPNLARVSATGLVDAGAAQA</sequence>
<evidence type="ECO:0000313" key="1">
    <source>
        <dbReference type="EMBL" id="EEE68398.1"/>
    </source>
</evidence>
<proteinExistence type="predicted"/>
<dbReference type="AlphaFoldDB" id="A0A8J8XII3"/>
<reference evidence="1" key="1">
    <citation type="journal article" date="2005" name="PLoS Biol.">
        <title>The genomes of Oryza sativa: a history of duplications.</title>
        <authorList>
            <person name="Yu J."/>
            <person name="Wang J."/>
            <person name="Lin W."/>
            <person name="Li S."/>
            <person name="Li H."/>
            <person name="Zhou J."/>
            <person name="Ni P."/>
            <person name="Dong W."/>
            <person name="Hu S."/>
            <person name="Zeng C."/>
            <person name="Zhang J."/>
            <person name="Zhang Y."/>
            <person name="Li R."/>
            <person name="Xu Z."/>
            <person name="Li S."/>
            <person name="Li X."/>
            <person name="Zheng H."/>
            <person name="Cong L."/>
            <person name="Lin L."/>
            <person name="Yin J."/>
            <person name="Geng J."/>
            <person name="Li G."/>
            <person name="Shi J."/>
            <person name="Liu J."/>
            <person name="Lv H."/>
            <person name="Li J."/>
            <person name="Wang J."/>
            <person name="Deng Y."/>
            <person name="Ran L."/>
            <person name="Shi X."/>
            <person name="Wang X."/>
            <person name="Wu Q."/>
            <person name="Li C."/>
            <person name="Ren X."/>
            <person name="Wang J."/>
            <person name="Wang X."/>
            <person name="Li D."/>
            <person name="Liu D."/>
            <person name="Zhang X."/>
            <person name="Ji Z."/>
            <person name="Zhao W."/>
            <person name="Sun Y."/>
            <person name="Zhang Z."/>
            <person name="Bao J."/>
            <person name="Han Y."/>
            <person name="Dong L."/>
            <person name="Ji J."/>
            <person name="Chen P."/>
            <person name="Wu S."/>
            <person name="Liu J."/>
            <person name="Xiao Y."/>
            <person name="Bu D."/>
            <person name="Tan J."/>
            <person name="Yang L."/>
            <person name="Ye C."/>
            <person name="Zhang J."/>
            <person name="Xu J."/>
            <person name="Zhou Y."/>
            <person name="Yu Y."/>
            <person name="Zhang B."/>
            <person name="Zhuang S."/>
            <person name="Wei H."/>
            <person name="Liu B."/>
            <person name="Lei M."/>
            <person name="Yu H."/>
            <person name="Li Y."/>
            <person name="Xu H."/>
            <person name="Wei S."/>
            <person name="He X."/>
            <person name="Fang L."/>
            <person name="Zhang Z."/>
            <person name="Zhang Y."/>
            <person name="Huang X."/>
            <person name="Su Z."/>
            <person name="Tong W."/>
            <person name="Li J."/>
            <person name="Tong Z."/>
            <person name="Li S."/>
            <person name="Ye J."/>
            <person name="Wang L."/>
            <person name="Fang L."/>
            <person name="Lei T."/>
            <person name="Chen C."/>
            <person name="Chen H."/>
            <person name="Xu Z."/>
            <person name="Li H."/>
            <person name="Huang H."/>
            <person name="Zhang F."/>
            <person name="Xu H."/>
            <person name="Li N."/>
            <person name="Zhao C."/>
            <person name="Li S."/>
            <person name="Dong L."/>
            <person name="Huang Y."/>
            <person name="Li L."/>
            <person name="Xi Y."/>
            <person name="Qi Q."/>
            <person name="Li W."/>
            <person name="Zhang B."/>
            <person name="Hu W."/>
            <person name="Zhang Y."/>
            <person name="Tian X."/>
            <person name="Jiao Y."/>
            <person name="Liang X."/>
            <person name="Jin J."/>
            <person name="Gao L."/>
            <person name="Zheng W."/>
            <person name="Hao B."/>
            <person name="Liu S."/>
            <person name="Wang W."/>
            <person name="Yuan L."/>
            <person name="Cao M."/>
            <person name="McDermott J."/>
            <person name="Samudrala R."/>
            <person name="Wang J."/>
            <person name="Wong G.K."/>
            <person name="Yang H."/>
        </authorList>
    </citation>
    <scope>NUCLEOTIDE SEQUENCE [LARGE SCALE GENOMIC DNA]</scope>
</reference>
<dbReference type="HOGENOM" id="CLU_1680837_0_0_1"/>
<accession>A0A8J8XII3</accession>
<protein>
    <submittedName>
        <fullName evidence="1">Uncharacterized protein</fullName>
    </submittedName>
</protein>
<organism evidence="1">
    <name type="scientific">Oryza sativa subsp. japonica</name>
    <name type="common">Rice</name>
    <dbReference type="NCBI Taxonomy" id="39947"/>
    <lineage>
        <taxon>Eukaryota</taxon>
        <taxon>Viridiplantae</taxon>
        <taxon>Streptophyta</taxon>
        <taxon>Embryophyta</taxon>
        <taxon>Tracheophyta</taxon>
        <taxon>Spermatophyta</taxon>
        <taxon>Magnoliopsida</taxon>
        <taxon>Liliopsida</taxon>
        <taxon>Poales</taxon>
        <taxon>Poaceae</taxon>
        <taxon>BOP clade</taxon>
        <taxon>Oryzoideae</taxon>
        <taxon>Oryzeae</taxon>
        <taxon>Oryzinae</taxon>
        <taxon>Oryza</taxon>
        <taxon>Oryza sativa</taxon>
    </lineage>
</organism>
<dbReference type="EMBL" id="CM000145">
    <property type="protein sequence ID" value="EEE68398.1"/>
    <property type="molecule type" value="Genomic_DNA"/>
</dbReference>
<gene>
    <name evidence="1" type="ORF">OsJ_26744</name>
</gene>
<name>A0A8J8XII3_ORYSJ</name>